<comment type="caution">
    <text evidence="2">The sequence shown here is derived from an EMBL/GenBank/DDBJ whole genome shotgun (WGS) entry which is preliminary data.</text>
</comment>
<name>A0A645G6B0_9ZZZZ</name>
<dbReference type="EMBL" id="VSSQ01069301">
    <property type="protein sequence ID" value="MPN21339.1"/>
    <property type="molecule type" value="Genomic_DNA"/>
</dbReference>
<evidence type="ECO:0000256" key="1">
    <source>
        <dbReference type="ARBA" id="ARBA00010759"/>
    </source>
</evidence>
<comment type="similarity">
    <text evidence="1">Belongs to the polypeptide deformylase family.</text>
</comment>
<proteinExistence type="inferred from homology"/>
<dbReference type="AlphaFoldDB" id="A0A645G6B0"/>
<reference evidence="2" key="1">
    <citation type="submission" date="2019-08" db="EMBL/GenBank/DDBJ databases">
        <authorList>
            <person name="Kucharzyk K."/>
            <person name="Murdoch R.W."/>
            <person name="Higgins S."/>
            <person name="Loffler F."/>
        </authorList>
    </citation>
    <scope>NUCLEOTIDE SEQUENCE</scope>
</reference>
<evidence type="ECO:0000313" key="2">
    <source>
        <dbReference type="EMBL" id="MPN21339.1"/>
    </source>
</evidence>
<sequence length="56" mass="6256">MKVTVRAEDRNGEVKTYSGEGLVARAFCHENDHLDGKLYIDIATSMLTQEEVDALD</sequence>
<dbReference type="EC" id="3.5.1.88" evidence="2"/>
<dbReference type="SUPFAM" id="SSF56420">
    <property type="entry name" value="Peptide deformylase"/>
    <property type="match status" value="1"/>
</dbReference>
<dbReference type="Pfam" id="PF01327">
    <property type="entry name" value="Pep_deformylase"/>
    <property type="match status" value="1"/>
</dbReference>
<dbReference type="Gene3D" id="3.90.45.10">
    <property type="entry name" value="Peptide deformylase"/>
    <property type="match status" value="1"/>
</dbReference>
<dbReference type="InterPro" id="IPR023635">
    <property type="entry name" value="Peptide_deformylase"/>
</dbReference>
<dbReference type="GO" id="GO:0042586">
    <property type="term" value="F:peptide deformylase activity"/>
    <property type="evidence" value="ECO:0007669"/>
    <property type="project" value="UniProtKB-EC"/>
</dbReference>
<gene>
    <name evidence="2" type="primary">def_40</name>
    <name evidence="2" type="ORF">SDC9_168718</name>
</gene>
<keyword evidence="2" id="KW-0378">Hydrolase</keyword>
<accession>A0A645G6B0</accession>
<dbReference type="InterPro" id="IPR036821">
    <property type="entry name" value="Peptide_deformylase_sf"/>
</dbReference>
<organism evidence="2">
    <name type="scientific">bioreactor metagenome</name>
    <dbReference type="NCBI Taxonomy" id="1076179"/>
    <lineage>
        <taxon>unclassified sequences</taxon>
        <taxon>metagenomes</taxon>
        <taxon>ecological metagenomes</taxon>
    </lineage>
</organism>
<protein>
    <submittedName>
        <fullName evidence="2">Peptide deformylase</fullName>
        <ecNumber evidence="2">3.5.1.88</ecNumber>
    </submittedName>
</protein>